<evidence type="ECO:0000313" key="7">
    <source>
        <dbReference type="EMBL" id="KAK8727528.1"/>
    </source>
</evidence>
<accession>A0AAW0W9T1</accession>
<dbReference type="Proteomes" id="UP001445076">
    <property type="component" value="Unassembled WGS sequence"/>
</dbReference>
<dbReference type="SUPFAM" id="SSF49854">
    <property type="entry name" value="Spermadhesin, CUB domain"/>
    <property type="match status" value="1"/>
</dbReference>
<reference evidence="7 8" key="1">
    <citation type="journal article" date="2024" name="BMC Genomics">
        <title>Genome assembly of redclaw crayfish (Cherax quadricarinatus) provides insights into its immune adaptation and hypoxia tolerance.</title>
        <authorList>
            <person name="Liu Z."/>
            <person name="Zheng J."/>
            <person name="Li H."/>
            <person name="Fang K."/>
            <person name="Wang S."/>
            <person name="He J."/>
            <person name="Zhou D."/>
            <person name="Weng S."/>
            <person name="Chi M."/>
            <person name="Gu Z."/>
            <person name="He J."/>
            <person name="Li F."/>
            <person name="Wang M."/>
        </authorList>
    </citation>
    <scope>NUCLEOTIDE SEQUENCE [LARGE SCALE GENOMIC DNA]</scope>
    <source>
        <strain evidence="7">ZL_2023a</strain>
    </source>
</reference>
<organism evidence="7 8">
    <name type="scientific">Cherax quadricarinatus</name>
    <name type="common">Australian red claw crayfish</name>
    <dbReference type="NCBI Taxonomy" id="27406"/>
    <lineage>
        <taxon>Eukaryota</taxon>
        <taxon>Metazoa</taxon>
        <taxon>Ecdysozoa</taxon>
        <taxon>Arthropoda</taxon>
        <taxon>Crustacea</taxon>
        <taxon>Multicrustacea</taxon>
        <taxon>Malacostraca</taxon>
        <taxon>Eumalacostraca</taxon>
        <taxon>Eucarida</taxon>
        <taxon>Decapoda</taxon>
        <taxon>Pleocyemata</taxon>
        <taxon>Astacidea</taxon>
        <taxon>Parastacoidea</taxon>
        <taxon>Parastacidae</taxon>
        <taxon>Cherax</taxon>
    </lineage>
</organism>
<keyword evidence="2 3" id="KW-1015">Disulfide bond</keyword>
<keyword evidence="5" id="KW-0732">Signal</keyword>
<evidence type="ECO:0000256" key="2">
    <source>
        <dbReference type="ARBA" id="ARBA00023157"/>
    </source>
</evidence>
<feature type="domain" description="CUB" evidence="6">
    <location>
        <begin position="278"/>
        <end position="392"/>
    </location>
</feature>
<evidence type="ECO:0000256" key="5">
    <source>
        <dbReference type="SAM" id="SignalP"/>
    </source>
</evidence>
<comment type="caution">
    <text evidence="3">Lacks conserved residue(s) required for the propagation of feature annotation.</text>
</comment>
<dbReference type="FunFam" id="2.60.120.290:FF:000005">
    <property type="entry name" value="Procollagen C-endopeptidase enhancer 1"/>
    <property type="match status" value="1"/>
</dbReference>
<evidence type="ECO:0000256" key="1">
    <source>
        <dbReference type="ARBA" id="ARBA00022737"/>
    </source>
</evidence>
<keyword evidence="1" id="KW-0677">Repeat</keyword>
<dbReference type="SMART" id="SM00042">
    <property type="entry name" value="CUB"/>
    <property type="match status" value="1"/>
</dbReference>
<dbReference type="EMBL" id="JARKIK010000075">
    <property type="protein sequence ID" value="KAK8727528.1"/>
    <property type="molecule type" value="Genomic_DNA"/>
</dbReference>
<protein>
    <recommendedName>
        <fullName evidence="6">CUB domain-containing protein</fullName>
    </recommendedName>
</protein>
<feature type="signal peptide" evidence="5">
    <location>
        <begin position="1"/>
        <end position="23"/>
    </location>
</feature>
<sequence>MKSVVTSALPLLLVLLCAAPQQAATPAYSHHPEISSSLIVNQLAILNMLEENSNSCSSNYPVIMERLEAKTQEVKQDVDDLMTDILAQISAVKNETDSNFENTKDEIKSLLEVYEENLTAYKAEADNITSSLTTRLDDLKNGFEAKLNVQQELQTLQQEEITESNSEVASITAQVSSLKTDIGSISTKVDSLSTQVNSLSTQVNSLSTQVGDLNTRVNSLNTKVNSFSTQISSLTTKVSSISTRVDSFPSQIADLERKTKVNSLLSQHTVWHTSTLTCSGNQELTSNSGAITVVNSGNYVDNVECSWKITLPEGKKILLKWSHFELEYNSDCAYDYVMIQDLKRSGQLVYGSKLCGPIVPDNILVESNNLYIFFHTDRSNTFRGFGLVYQGI</sequence>
<name>A0AAW0W9T1_CHEQU</name>
<dbReference type="Gene3D" id="2.60.120.290">
    <property type="entry name" value="Spermadhesin, CUB domain"/>
    <property type="match status" value="1"/>
</dbReference>
<feature type="coiled-coil region" evidence="4">
    <location>
        <begin position="64"/>
        <end position="131"/>
    </location>
</feature>
<dbReference type="PROSITE" id="PS01180">
    <property type="entry name" value="CUB"/>
    <property type="match status" value="1"/>
</dbReference>
<dbReference type="InterPro" id="IPR035914">
    <property type="entry name" value="Sperma_CUB_dom_sf"/>
</dbReference>
<dbReference type="PANTHER" id="PTHR24251">
    <property type="entry name" value="OVOCHYMASE-RELATED"/>
    <property type="match status" value="1"/>
</dbReference>
<evidence type="ECO:0000256" key="3">
    <source>
        <dbReference type="PROSITE-ProRule" id="PRU00059"/>
    </source>
</evidence>
<evidence type="ECO:0000259" key="6">
    <source>
        <dbReference type="PROSITE" id="PS01180"/>
    </source>
</evidence>
<dbReference type="AlphaFoldDB" id="A0AAW0W9T1"/>
<keyword evidence="8" id="KW-1185">Reference proteome</keyword>
<proteinExistence type="predicted"/>
<dbReference type="InterPro" id="IPR000859">
    <property type="entry name" value="CUB_dom"/>
</dbReference>
<dbReference type="SUPFAM" id="SSF57997">
    <property type="entry name" value="Tropomyosin"/>
    <property type="match status" value="1"/>
</dbReference>
<dbReference type="Pfam" id="PF00431">
    <property type="entry name" value="CUB"/>
    <property type="match status" value="1"/>
</dbReference>
<keyword evidence="4" id="KW-0175">Coiled coil</keyword>
<dbReference type="Gene3D" id="1.20.5.340">
    <property type="match status" value="1"/>
</dbReference>
<gene>
    <name evidence="7" type="ORF">OTU49_009604</name>
</gene>
<dbReference type="CDD" id="cd00041">
    <property type="entry name" value="CUB"/>
    <property type="match status" value="1"/>
</dbReference>
<feature type="disulfide bond" evidence="3">
    <location>
        <begin position="278"/>
        <end position="305"/>
    </location>
</feature>
<evidence type="ECO:0000313" key="8">
    <source>
        <dbReference type="Proteomes" id="UP001445076"/>
    </source>
</evidence>
<dbReference type="Gene3D" id="1.20.5.190">
    <property type="match status" value="1"/>
</dbReference>
<dbReference type="PANTHER" id="PTHR24251:SF37">
    <property type="entry name" value="CUB DOMAIN-CONTAINING PROTEIN"/>
    <property type="match status" value="1"/>
</dbReference>
<evidence type="ECO:0000256" key="4">
    <source>
        <dbReference type="SAM" id="Coils"/>
    </source>
</evidence>
<feature type="chain" id="PRO_5044024657" description="CUB domain-containing protein" evidence="5">
    <location>
        <begin position="24"/>
        <end position="392"/>
    </location>
</feature>
<comment type="caution">
    <text evidence="7">The sequence shown here is derived from an EMBL/GenBank/DDBJ whole genome shotgun (WGS) entry which is preliminary data.</text>
</comment>